<dbReference type="EMBL" id="JALLAZ020000681">
    <property type="protein sequence ID" value="KAL3789445.1"/>
    <property type="molecule type" value="Genomic_DNA"/>
</dbReference>
<dbReference type="InterPro" id="IPR000504">
    <property type="entry name" value="RRM_dom"/>
</dbReference>
<organism evidence="3 4">
    <name type="scientific">Stephanodiscus triporus</name>
    <dbReference type="NCBI Taxonomy" id="2934178"/>
    <lineage>
        <taxon>Eukaryota</taxon>
        <taxon>Sar</taxon>
        <taxon>Stramenopiles</taxon>
        <taxon>Ochrophyta</taxon>
        <taxon>Bacillariophyta</taxon>
        <taxon>Coscinodiscophyceae</taxon>
        <taxon>Thalassiosirophycidae</taxon>
        <taxon>Stephanodiscales</taxon>
        <taxon>Stephanodiscaceae</taxon>
        <taxon>Stephanodiscus</taxon>
    </lineage>
</organism>
<sequence>MFGRAAAADDGVPVGSTSASASSASSSSEYTWTLRGHPWIRRTVRAYFMGGRLVRPNGPPRRREADDRGGFLSLPAMTNDPLLPHETDPTYPPNRNRRRRREEHIDVLMDAREVRVRLHPIQWNGRPQAKSIGYEDRVRELHRGKDEDRLRSEAEDVLEVLASSMPSPHFEKLMGRLKRFARLEDGGYTGHASSRGPDGEAGGWYVEDDGGLSSGATPLPELLPSRAAANADYKKRGIPALGKFLKECSDSHSHLVAANMASFFYVNVGAGEKVVAADPDVVGPDGAAAERVDGKKHRRLNTTEKKYDKARDEFVKMMMGLQHEFASWEVSDESAVETTKEGAGIGGGIEHECDDDDYDVSSDLLVSEFLKAQKPYSAESRNEQREEVKETLAELHRVGLRNDEIGAKNKMKGRGRPQIGVHLKFTAIRMEKSGDLSPTSSESYEIKTEAESPSEDRLVFINNLPIDVSEEEIEEIYSRCGPLDSIQLFNLRPDLDPGPITNKQLRERRRDKKLRKNNSQSLQRPRTPVYGILRFQTDEGYRVATSQELCIFGCVIRRHPVLSIRPRDMDTLYVEKIPTDLYSIDLEHKLAQLLQPHHIHIALDDMNVPRLNGSEINVNGNHQEYSKPSSCQVKFPNFETASEAYRWISHGMIPKIGDVRSDENNKPFEVHWFRTPSNSMGYWTRDLGF</sequence>
<comment type="caution">
    <text evidence="3">The sequence shown here is derived from an EMBL/GenBank/DDBJ whole genome shotgun (WGS) entry which is preliminary data.</text>
</comment>
<feature type="domain" description="RRM" evidence="2">
    <location>
        <begin position="459"/>
        <end position="490"/>
    </location>
</feature>
<dbReference type="InterPro" id="IPR035979">
    <property type="entry name" value="RBD_domain_sf"/>
</dbReference>
<evidence type="ECO:0000259" key="2">
    <source>
        <dbReference type="Pfam" id="PF00076"/>
    </source>
</evidence>
<dbReference type="Proteomes" id="UP001530315">
    <property type="component" value="Unassembled WGS sequence"/>
</dbReference>
<keyword evidence="4" id="KW-1185">Reference proteome</keyword>
<name>A0ABD3PMR2_9STRA</name>
<proteinExistence type="predicted"/>
<feature type="compositionally biased region" description="Low complexity" evidence="1">
    <location>
        <begin position="16"/>
        <end position="27"/>
    </location>
</feature>
<feature type="region of interest" description="Disordered" evidence="1">
    <location>
        <begin position="1"/>
        <end position="27"/>
    </location>
</feature>
<protein>
    <recommendedName>
        <fullName evidence="2">RRM domain-containing protein</fullName>
    </recommendedName>
</protein>
<feature type="region of interest" description="Disordered" evidence="1">
    <location>
        <begin position="54"/>
        <end position="98"/>
    </location>
</feature>
<evidence type="ECO:0000256" key="1">
    <source>
        <dbReference type="SAM" id="MobiDB-lite"/>
    </source>
</evidence>
<dbReference type="InterPro" id="IPR012677">
    <property type="entry name" value="Nucleotide-bd_a/b_plait_sf"/>
</dbReference>
<dbReference type="Pfam" id="PF00076">
    <property type="entry name" value="RRM_1"/>
    <property type="match status" value="1"/>
</dbReference>
<dbReference type="AlphaFoldDB" id="A0ABD3PMR2"/>
<evidence type="ECO:0000313" key="3">
    <source>
        <dbReference type="EMBL" id="KAL3789445.1"/>
    </source>
</evidence>
<reference evidence="3 4" key="1">
    <citation type="submission" date="2024-10" db="EMBL/GenBank/DDBJ databases">
        <title>Updated reference genomes for cyclostephanoid diatoms.</title>
        <authorList>
            <person name="Roberts W.R."/>
            <person name="Alverson A.J."/>
        </authorList>
    </citation>
    <scope>NUCLEOTIDE SEQUENCE [LARGE SCALE GENOMIC DNA]</scope>
    <source>
        <strain evidence="3 4">AJA276-08</strain>
    </source>
</reference>
<evidence type="ECO:0000313" key="4">
    <source>
        <dbReference type="Proteomes" id="UP001530315"/>
    </source>
</evidence>
<dbReference type="SUPFAM" id="SSF54928">
    <property type="entry name" value="RNA-binding domain, RBD"/>
    <property type="match status" value="1"/>
</dbReference>
<accession>A0ABD3PMR2</accession>
<gene>
    <name evidence="3" type="ORF">ACHAW5_009689</name>
</gene>
<dbReference type="Gene3D" id="3.30.70.330">
    <property type="match status" value="1"/>
</dbReference>